<keyword evidence="3" id="KW-0813">Transport</keyword>
<evidence type="ECO:0000256" key="6">
    <source>
        <dbReference type="ARBA" id="ARBA00023136"/>
    </source>
</evidence>
<keyword evidence="9" id="KW-1185">Reference proteome</keyword>
<keyword evidence="4 7" id="KW-0812">Transmembrane</keyword>
<dbReference type="Proteomes" id="UP000015453">
    <property type="component" value="Unassembled WGS sequence"/>
</dbReference>
<evidence type="ECO:0000256" key="2">
    <source>
        <dbReference type="ARBA" id="ARBA00006213"/>
    </source>
</evidence>
<evidence type="ECO:0000313" key="8">
    <source>
        <dbReference type="EMBL" id="EPS60242.1"/>
    </source>
</evidence>
<feature type="transmembrane region" description="Helical" evidence="7">
    <location>
        <begin position="40"/>
        <end position="57"/>
    </location>
</feature>
<dbReference type="PANTHER" id="PTHR31376">
    <property type="entry name" value="OS09G0467300 PROTEIN-RELATED"/>
    <property type="match status" value="1"/>
</dbReference>
<feature type="non-terminal residue" evidence="8">
    <location>
        <position position="1"/>
    </location>
</feature>
<evidence type="ECO:0000256" key="4">
    <source>
        <dbReference type="ARBA" id="ARBA00022692"/>
    </source>
</evidence>
<comment type="caution">
    <text evidence="8">The sequence shown here is derived from an EMBL/GenBank/DDBJ whole genome shotgun (WGS) entry which is preliminary data.</text>
</comment>
<dbReference type="AlphaFoldDB" id="S8DL38"/>
<accession>S8DL38</accession>
<evidence type="ECO:0008006" key="10">
    <source>
        <dbReference type="Google" id="ProtNLM"/>
    </source>
</evidence>
<evidence type="ECO:0000256" key="7">
    <source>
        <dbReference type="SAM" id="Phobius"/>
    </source>
</evidence>
<evidence type="ECO:0000256" key="3">
    <source>
        <dbReference type="ARBA" id="ARBA00022448"/>
    </source>
</evidence>
<comment type="subcellular location">
    <subcellularLocation>
        <location evidence="1">Membrane</location>
    </subcellularLocation>
</comment>
<gene>
    <name evidence="8" type="ORF">M569_14563</name>
</gene>
<dbReference type="PANTHER" id="PTHR31376:SF2">
    <property type="entry name" value="PURINE PERMEASE 11-RELATED"/>
    <property type="match status" value="1"/>
</dbReference>
<proteinExistence type="inferred from homology"/>
<keyword evidence="5 7" id="KW-1133">Transmembrane helix</keyword>
<evidence type="ECO:0000256" key="1">
    <source>
        <dbReference type="ARBA" id="ARBA00004370"/>
    </source>
</evidence>
<protein>
    <recommendedName>
        <fullName evidence="10">Purine permease</fullName>
    </recommendedName>
</protein>
<feature type="transmembrane region" description="Helical" evidence="7">
    <location>
        <begin position="6"/>
        <end position="33"/>
    </location>
</feature>
<dbReference type="GO" id="GO:0016020">
    <property type="term" value="C:membrane"/>
    <property type="evidence" value="ECO:0007669"/>
    <property type="project" value="UniProtKB-SubCell"/>
</dbReference>
<dbReference type="Pfam" id="PF16913">
    <property type="entry name" value="PUNUT"/>
    <property type="match status" value="1"/>
</dbReference>
<dbReference type="GO" id="GO:0005345">
    <property type="term" value="F:purine nucleobase transmembrane transporter activity"/>
    <property type="evidence" value="ECO:0007669"/>
    <property type="project" value="UniProtKB-ARBA"/>
</dbReference>
<feature type="non-terminal residue" evidence="8">
    <location>
        <position position="69"/>
    </location>
</feature>
<evidence type="ECO:0000256" key="5">
    <source>
        <dbReference type="ARBA" id="ARBA00022989"/>
    </source>
</evidence>
<comment type="similarity">
    <text evidence="2">Belongs to the purine permeases (TC 2.A.7.14) family.</text>
</comment>
<reference evidence="8 9" key="1">
    <citation type="journal article" date="2013" name="BMC Genomics">
        <title>The miniature genome of a carnivorous plant Genlisea aurea contains a low number of genes and short non-coding sequences.</title>
        <authorList>
            <person name="Leushkin E.V."/>
            <person name="Sutormin R.A."/>
            <person name="Nabieva E.R."/>
            <person name="Penin A.A."/>
            <person name="Kondrashov A.S."/>
            <person name="Logacheva M.D."/>
        </authorList>
    </citation>
    <scope>NUCLEOTIDE SEQUENCE [LARGE SCALE GENOMIC DNA]</scope>
</reference>
<dbReference type="GO" id="GO:0015211">
    <property type="term" value="F:purine nucleoside transmembrane transporter activity"/>
    <property type="evidence" value="ECO:0007669"/>
    <property type="project" value="InterPro"/>
</dbReference>
<keyword evidence="6 7" id="KW-0472">Membrane</keyword>
<evidence type="ECO:0000313" key="9">
    <source>
        <dbReference type="Proteomes" id="UP000015453"/>
    </source>
</evidence>
<dbReference type="OrthoDB" id="1907510at2759"/>
<organism evidence="8 9">
    <name type="scientific">Genlisea aurea</name>
    <dbReference type="NCBI Taxonomy" id="192259"/>
    <lineage>
        <taxon>Eukaryota</taxon>
        <taxon>Viridiplantae</taxon>
        <taxon>Streptophyta</taxon>
        <taxon>Embryophyta</taxon>
        <taxon>Tracheophyta</taxon>
        <taxon>Spermatophyta</taxon>
        <taxon>Magnoliopsida</taxon>
        <taxon>eudicotyledons</taxon>
        <taxon>Gunneridae</taxon>
        <taxon>Pentapetalae</taxon>
        <taxon>asterids</taxon>
        <taxon>lamiids</taxon>
        <taxon>Lamiales</taxon>
        <taxon>Lentibulariaceae</taxon>
        <taxon>Genlisea</taxon>
    </lineage>
</organism>
<sequence length="69" mass="7774">GQIGLVFIVSSLFSEVIAVFSMSVIPIAAVIFFHDKMDGIKIIAMLLAFWGTFSYIYQHYIDDVNLKKT</sequence>
<name>S8DL38_9LAMI</name>
<dbReference type="InterPro" id="IPR030182">
    <property type="entry name" value="PUP_plant"/>
</dbReference>
<dbReference type="EMBL" id="AUSU01007711">
    <property type="protein sequence ID" value="EPS60242.1"/>
    <property type="molecule type" value="Genomic_DNA"/>
</dbReference>